<dbReference type="AlphaFoldDB" id="A0A645ATG3"/>
<comment type="caution">
    <text evidence="1">The sequence shown here is derived from an EMBL/GenBank/DDBJ whole genome shotgun (WGS) entry which is preliminary data.</text>
</comment>
<sequence length="92" mass="10512">MNESWKPTEKRVAGLYNVMINAATESELRVMYLPDVKPDTTIIDIIMDARTEELENPDKAQYNQTSNIVVAALVIFIDNLLPKNNKTFTIRI</sequence>
<protein>
    <submittedName>
        <fullName evidence="1">Uncharacterized protein</fullName>
    </submittedName>
</protein>
<reference evidence="1" key="1">
    <citation type="submission" date="2019-08" db="EMBL/GenBank/DDBJ databases">
        <authorList>
            <person name="Kucharzyk K."/>
            <person name="Murdoch R.W."/>
            <person name="Higgins S."/>
            <person name="Loffler F."/>
        </authorList>
    </citation>
    <scope>NUCLEOTIDE SEQUENCE</scope>
</reference>
<dbReference type="EMBL" id="VSSQ01015744">
    <property type="protein sequence ID" value="MPM56410.1"/>
    <property type="molecule type" value="Genomic_DNA"/>
</dbReference>
<name>A0A645ATG3_9ZZZZ</name>
<accession>A0A645ATG3</accession>
<proteinExistence type="predicted"/>
<organism evidence="1">
    <name type="scientific">bioreactor metagenome</name>
    <dbReference type="NCBI Taxonomy" id="1076179"/>
    <lineage>
        <taxon>unclassified sequences</taxon>
        <taxon>metagenomes</taxon>
        <taxon>ecological metagenomes</taxon>
    </lineage>
</organism>
<gene>
    <name evidence="1" type="ORF">SDC9_103213</name>
</gene>
<evidence type="ECO:0000313" key="1">
    <source>
        <dbReference type="EMBL" id="MPM56410.1"/>
    </source>
</evidence>